<dbReference type="AlphaFoldDB" id="A0A8H3R8D2"/>
<evidence type="ECO:0000313" key="2">
    <source>
        <dbReference type="EMBL" id="GET03565.1"/>
    </source>
</evidence>
<accession>A0A8H3R8D2</accession>
<gene>
    <name evidence="2" type="ORF">RCL2_002990200</name>
</gene>
<protein>
    <submittedName>
        <fullName evidence="2">Uncharacterized protein</fullName>
    </submittedName>
</protein>
<feature type="compositionally biased region" description="Polar residues" evidence="1">
    <location>
        <begin position="1"/>
        <end position="10"/>
    </location>
</feature>
<feature type="region of interest" description="Disordered" evidence="1">
    <location>
        <begin position="1"/>
        <end position="24"/>
    </location>
</feature>
<dbReference type="EMBL" id="BLAL01000324">
    <property type="protein sequence ID" value="GET03565.1"/>
    <property type="molecule type" value="Genomic_DNA"/>
</dbReference>
<comment type="caution">
    <text evidence="2">The sequence shown here is derived from an EMBL/GenBank/DDBJ whole genome shotgun (WGS) entry which is preliminary data.</text>
</comment>
<evidence type="ECO:0000313" key="3">
    <source>
        <dbReference type="Proteomes" id="UP000615446"/>
    </source>
</evidence>
<name>A0A8H3R8D2_9GLOM</name>
<evidence type="ECO:0000256" key="1">
    <source>
        <dbReference type="SAM" id="MobiDB-lite"/>
    </source>
</evidence>
<sequence>MIITSYQFQGTGKPPNHETDAGDGIFPYKEENDYGLESSPLASAHKTYYDYPYLNGTVITNEILGSDIM</sequence>
<organism evidence="2 3">
    <name type="scientific">Rhizophagus clarus</name>
    <dbReference type="NCBI Taxonomy" id="94130"/>
    <lineage>
        <taxon>Eukaryota</taxon>
        <taxon>Fungi</taxon>
        <taxon>Fungi incertae sedis</taxon>
        <taxon>Mucoromycota</taxon>
        <taxon>Glomeromycotina</taxon>
        <taxon>Glomeromycetes</taxon>
        <taxon>Glomerales</taxon>
        <taxon>Glomeraceae</taxon>
        <taxon>Rhizophagus</taxon>
    </lineage>
</organism>
<dbReference type="Proteomes" id="UP000615446">
    <property type="component" value="Unassembled WGS sequence"/>
</dbReference>
<proteinExistence type="predicted"/>
<reference evidence="2" key="1">
    <citation type="submission" date="2019-10" db="EMBL/GenBank/DDBJ databases">
        <title>Conservation and host-specific expression of non-tandemly repeated heterogenous ribosome RNA gene in arbuscular mycorrhizal fungi.</title>
        <authorList>
            <person name="Maeda T."/>
            <person name="Kobayashi Y."/>
            <person name="Nakagawa T."/>
            <person name="Ezawa T."/>
            <person name="Yamaguchi K."/>
            <person name="Bino T."/>
            <person name="Nishimoto Y."/>
            <person name="Shigenobu S."/>
            <person name="Kawaguchi M."/>
        </authorList>
    </citation>
    <scope>NUCLEOTIDE SEQUENCE</scope>
    <source>
        <strain evidence="2">HR1</strain>
    </source>
</reference>